<evidence type="ECO:0000313" key="4">
    <source>
        <dbReference type="Proteomes" id="UP000631114"/>
    </source>
</evidence>
<feature type="repeat" description="PPR" evidence="2">
    <location>
        <begin position="88"/>
        <end position="118"/>
    </location>
</feature>
<reference evidence="3 4" key="1">
    <citation type="submission" date="2020-10" db="EMBL/GenBank/DDBJ databases">
        <title>The Coptis chinensis genome and diversification of protoberbering-type alkaloids.</title>
        <authorList>
            <person name="Wang B."/>
            <person name="Shu S."/>
            <person name="Song C."/>
            <person name="Liu Y."/>
        </authorList>
    </citation>
    <scope>NUCLEOTIDE SEQUENCE [LARGE SCALE GENOMIC DNA]</scope>
    <source>
        <strain evidence="3">HL-2020</strain>
        <tissue evidence="3">Leaf</tissue>
    </source>
</reference>
<dbReference type="InterPro" id="IPR011990">
    <property type="entry name" value="TPR-like_helical_dom_sf"/>
</dbReference>
<sequence length="118" mass="13626">MFLLRFVLQASTEIRAKDTTSADEVLYLRRGRIVGYKIAVDFGSIQSLKEILKEFIDACERWNPIVHPDVETIHPWTHMMEVPQGYASSYTYNTLMDMYGKAGQLQDASDAFSRMLRE</sequence>
<dbReference type="NCBIfam" id="TIGR00756">
    <property type="entry name" value="PPR"/>
    <property type="match status" value="1"/>
</dbReference>
<comment type="caution">
    <text evidence="3">The sequence shown here is derived from an EMBL/GenBank/DDBJ whole genome shotgun (WGS) entry which is preliminary data.</text>
</comment>
<gene>
    <name evidence="3" type="ORF">IFM89_000172</name>
</gene>
<dbReference type="OrthoDB" id="185373at2759"/>
<keyword evidence="1" id="KW-0677">Repeat</keyword>
<evidence type="ECO:0000256" key="1">
    <source>
        <dbReference type="ARBA" id="ARBA00022737"/>
    </source>
</evidence>
<evidence type="ECO:0000256" key="2">
    <source>
        <dbReference type="PROSITE-ProRule" id="PRU00708"/>
    </source>
</evidence>
<name>A0A835H1K8_9MAGN</name>
<dbReference type="PROSITE" id="PS51375">
    <property type="entry name" value="PPR"/>
    <property type="match status" value="1"/>
</dbReference>
<dbReference type="GO" id="GO:0051011">
    <property type="term" value="F:microtubule minus-end binding"/>
    <property type="evidence" value="ECO:0007669"/>
    <property type="project" value="InterPro"/>
</dbReference>
<evidence type="ECO:0008006" key="5">
    <source>
        <dbReference type="Google" id="ProtNLM"/>
    </source>
</evidence>
<accession>A0A835H1K8</accession>
<keyword evidence="4" id="KW-1185">Reference proteome</keyword>
<dbReference type="Gene3D" id="1.25.40.10">
    <property type="entry name" value="Tetratricopeptide repeat domain"/>
    <property type="match status" value="1"/>
</dbReference>
<proteinExistence type="predicted"/>
<protein>
    <recommendedName>
        <fullName evidence="5">Pentatricopeptide repeat-containing protein</fullName>
    </recommendedName>
</protein>
<organism evidence="3 4">
    <name type="scientific">Coptis chinensis</name>
    <dbReference type="NCBI Taxonomy" id="261450"/>
    <lineage>
        <taxon>Eukaryota</taxon>
        <taxon>Viridiplantae</taxon>
        <taxon>Streptophyta</taxon>
        <taxon>Embryophyta</taxon>
        <taxon>Tracheophyta</taxon>
        <taxon>Spermatophyta</taxon>
        <taxon>Magnoliopsida</taxon>
        <taxon>Ranunculales</taxon>
        <taxon>Ranunculaceae</taxon>
        <taxon>Coptidoideae</taxon>
        <taxon>Coptis</taxon>
    </lineage>
</organism>
<dbReference type="AlphaFoldDB" id="A0A835H1K8"/>
<evidence type="ECO:0000313" key="3">
    <source>
        <dbReference type="EMBL" id="KAF9590916.1"/>
    </source>
</evidence>
<dbReference type="EMBL" id="JADFTS010000008">
    <property type="protein sequence ID" value="KAF9590916.1"/>
    <property type="molecule type" value="Genomic_DNA"/>
</dbReference>
<dbReference type="Pfam" id="PF01535">
    <property type="entry name" value="PPR"/>
    <property type="match status" value="1"/>
</dbReference>
<dbReference type="Proteomes" id="UP000631114">
    <property type="component" value="Unassembled WGS sequence"/>
</dbReference>
<dbReference type="InterPro" id="IPR002885">
    <property type="entry name" value="PPR_rpt"/>
</dbReference>